<sequence length="112" mass="12108">MQVRSTLLLQLKKIPVIPSATEAAGDLVLCEDHESTTRIGERSFGDPSTAALSLRAAWGELGILWTIAGVAILTGRPIVRAWQTALSSSAETQSAARMEESTWSHLLRMTMS</sequence>
<accession>A0ABP0WBW5</accession>
<dbReference type="Proteomes" id="UP001497444">
    <property type="component" value="Chromosome 16"/>
</dbReference>
<proteinExistence type="predicted"/>
<gene>
    <name evidence="1" type="ORF">CSSPJE1EN1_LOCUS9447</name>
</gene>
<keyword evidence="2" id="KW-1185">Reference proteome</keyword>
<evidence type="ECO:0000313" key="2">
    <source>
        <dbReference type="Proteomes" id="UP001497444"/>
    </source>
</evidence>
<reference evidence="1" key="1">
    <citation type="submission" date="2024-02" db="EMBL/GenBank/DDBJ databases">
        <authorList>
            <consortium name="ELIXIR-Norway"/>
            <consortium name="Elixir Norway"/>
        </authorList>
    </citation>
    <scope>NUCLEOTIDE SEQUENCE</scope>
</reference>
<name>A0ABP0WBW5_9BRYO</name>
<organism evidence="1 2">
    <name type="scientific">Sphagnum jensenii</name>
    <dbReference type="NCBI Taxonomy" id="128206"/>
    <lineage>
        <taxon>Eukaryota</taxon>
        <taxon>Viridiplantae</taxon>
        <taxon>Streptophyta</taxon>
        <taxon>Embryophyta</taxon>
        <taxon>Bryophyta</taxon>
        <taxon>Sphagnophytina</taxon>
        <taxon>Sphagnopsida</taxon>
        <taxon>Sphagnales</taxon>
        <taxon>Sphagnaceae</taxon>
        <taxon>Sphagnum</taxon>
    </lineage>
</organism>
<dbReference type="EMBL" id="OZ020111">
    <property type="protein sequence ID" value="CAK9263969.1"/>
    <property type="molecule type" value="Genomic_DNA"/>
</dbReference>
<protein>
    <submittedName>
        <fullName evidence="1">Uncharacterized protein</fullName>
    </submittedName>
</protein>
<evidence type="ECO:0000313" key="1">
    <source>
        <dbReference type="EMBL" id="CAK9263969.1"/>
    </source>
</evidence>